<keyword evidence="7" id="KW-1185">Reference proteome</keyword>
<sequence>MNALDSLLSSPVFGVTVTVGFYVLSLHVQRRWLWLHPLFLTSGGTILLLILADIPYESYAKGGDIITFFLGPATVALAVPLYKRRYEIREHFIRIVGSITVGSAVGIVSSWFLVFTFGGSWDLLIASLSKSATSAISVELSRSLGKPPELAAVLTVLTGLTGSMLGPLLLRLLRLDGAIPLGLAIGTASHGIGTSRLMRDNEQAGSYAGLAMGITGIVISILFIPIVWWLH</sequence>
<name>A0A2R5EU95_9BACL</name>
<dbReference type="InterPro" id="IPR007300">
    <property type="entry name" value="CidB/LrgB"/>
</dbReference>
<dbReference type="GO" id="GO:0016020">
    <property type="term" value="C:membrane"/>
    <property type="evidence" value="ECO:0007669"/>
    <property type="project" value="UniProtKB-SubCell"/>
</dbReference>
<keyword evidence="2 5" id="KW-0812">Transmembrane</keyword>
<gene>
    <name evidence="6" type="ORF">PAT3040_01911</name>
</gene>
<protein>
    <submittedName>
        <fullName evidence="6">Murein hydrolase effector protein</fullName>
    </submittedName>
</protein>
<dbReference type="GO" id="GO:0016787">
    <property type="term" value="F:hydrolase activity"/>
    <property type="evidence" value="ECO:0007669"/>
    <property type="project" value="UniProtKB-KW"/>
</dbReference>
<dbReference type="Pfam" id="PF04172">
    <property type="entry name" value="LrgB"/>
    <property type="match status" value="1"/>
</dbReference>
<keyword evidence="6" id="KW-0378">Hydrolase</keyword>
<organism evidence="6 7">
    <name type="scientific">Paenibacillus agaridevorans</name>
    <dbReference type="NCBI Taxonomy" id="171404"/>
    <lineage>
        <taxon>Bacteria</taxon>
        <taxon>Bacillati</taxon>
        <taxon>Bacillota</taxon>
        <taxon>Bacilli</taxon>
        <taxon>Bacillales</taxon>
        <taxon>Paenibacillaceae</taxon>
        <taxon>Paenibacillus</taxon>
    </lineage>
</organism>
<keyword evidence="3 5" id="KW-1133">Transmembrane helix</keyword>
<reference evidence="6 7" key="1">
    <citation type="submission" date="2017-08" db="EMBL/GenBank/DDBJ databases">
        <title>Substantial Increase in Enzyme Production by Combined Drug-Resistance Mutations in Paenibacillus agaridevorans.</title>
        <authorList>
            <person name="Tanaka Y."/>
            <person name="Funane K."/>
            <person name="Hosaka T."/>
            <person name="Shiwa Y."/>
            <person name="Fujita N."/>
            <person name="Miyazaki T."/>
            <person name="Yoshikawa H."/>
            <person name="Murakami K."/>
            <person name="Kasahara K."/>
            <person name="Inaoka T."/>
            <person name="Hiraga Y."/>
            <person name="Ochi K."/>
        </authorList>
    </citation>
    <scope>NUCLEOTIDE SEQUENCE [LARGE SCALE GENOMIC DNA]</scope>
    <source>
        <strain evidence="6 7">T-3040</strain>
    </source>
</reference>
<evidence type="ECO:0000313" key="6">
    <source>
        <dbReference type="EMBL" id="GBG07363.1"/>
    </source>
</evidence>
<dbReference type="RefSeq" id="WP_108992437.1">
    <property type="nucleotide sequence ID" value="NZ_BDQX01000091.1"/>
</dbReference>
<evidence type="ECO:0000256" key="1">
    <source>
        <dbReference type="ARBA" id="ARBA00004141"/>
    </source>
</evidence>
<feature type="transmembrane region" description="Helical" evidence="5">
    <location>
        <begin position="6"/>
        <end position="25"/>
    </location>
</feature>
<dbReference type="PANTHER" id="PTHR30249:SF0">
    <property type="entry name" value="PLASTIDAL GLYCOLATE_GLYCERATE TRANSLOCATOR 1, CHLOROPLASTIC"/>
    <property type="match status" value="1"/>
</dbReference>
<feature type="transmembrane region" description="Helical" evidence="5">
    <location>
        <begin position="32"/>
        <end position="52"/>
    </location>
</feature>
<evidence type="ECO:0000256" key="3">
    <source>
        <dbReference type="ARBA" id="ARBA00022989"/>
    </source>
</evidence>
<evidence type="ECO:0000313" key="7">
    <source>
        <dbReference type="Proteomes" id="UP000245202"/>
    </source>
</evidence>
<dbReference type="Proteomes" id="UP000245202">
    <property type="component" value="Unassembled WGS sequence"/>
</dbReference>
<proteinExistence type="predicted"/>
<accession>A0A2R5EU95</accession>
<comment type="caution">
    <text evidence="6">The sequence shown here is derived from an EMBL/GenBank/DDBJ whole genome shotgun (WGS) entry which is preliminary data.</text>
</comment>
<dbReference type="PANTHER" id="PTHR30249">
    <property type="entry name" value="PUTATIVE SEROTONIN TRANSPORTER"/>
    <property type="match status" value="1"/>
</dbReference>
<evidence type="ECO:0000256" key="5">
    <source>
        <dbReference type="SAM" id="Phobius"/>
    </source>
</evidence>
<feature type="transmembrane region" description="Helical" evidence="5">
    <location>
        <begin position="64"/>
        <end position="82"/>
    </location>
</feature>
<evidence type="ECO:0000256" key="2">
    <source>
        <dbReference type="ARBA" id="ARBA00022692"/>
    </source>
</evidence>
<comment type="subcellular location">
    <subcellularLocation>
        <location evidence="1">Membrane</location>
        <topology evidence="1">Multi-pass membrane protein</topology>
    </subcellularLocation>
</comment>
<feature type="transmembrane region" description="Helical" evidence="5">
    <location>
        <begin position="150"/>
        <end position="170"/>
    </location>
</feature>
<feature type="transmembrane region" description="Helical" evidence="5">
    <location>
        <begin position="207"/>
        <end position="230"/>
    </location>
</feature>
<feature type="transmembrane region" description="Helical" evidence="5">
    <location>
        <begin position="94"/>
        <end position="114"/>
    </location>
</feature>
<dbReference type="EMBL" id="BDQX01000091">
    <property type="protein sequence ID" value="GBG07363.1"/>
    <property type="molecule type" value="Genomic_DNA"/>
</dbReference>
<dbReference type="AlphaFoldDB" id="A0A2R5EU95"/>
<evidence type="ECO:0000256" key="4">
    <source>
        <dbReference type="ARBA" id="ARBA00023136"/>
    </source>
</evidence>
<keyword evidence="4 5" id="KW-0472">Membrane</keyword>